<gene>
    <name evidence="1" type="ORF">PR048_025454</name>
</gene>
<keyword evidence="2" id="KW-1185">Reference proteome</keyword>
<protein>
    <submittedName>
        <fullName evidence="1">Uncharacterized protein</fullName>
    </submittedName>
</protein>
<dbReference type="EMBL" id="JARBHB010000010">
    <property type="protein sequence ID" value="KAJ8874588.1"/>
    <property type="molecule type" value="Genomic_DNA"/>
</dbReference>
<comment type="caution">
    <text evidence="1">The sequence shown here is derived from an EMBL/GenBank/DDBJ whole genome shotgun (WGS) entry which is preliminary data.</text>
</comment>
<name>A0ABQ9GRF1_9NEOP</name>
<dbReference type="Proteomes" id="UP001159363">
    <property type="component" value="Chromosome 9"/>
</dbReference>
<accession>A0ABQ9GRF1</accession>
<sequence>MTVRRTWFCRKFNTKLRISRASCICIITQSVKDRLMILKVLGTRFVMFGQKLAKKKGSNEITSSLYHRLRNTDLIHMHSIRLFADGCGGQNKNKNFIGMESKWFVEETSRSLQKLLLVFPVVSHSFIPPDRVFGKIERALKKMPEIVDPIEYESVNSKFGSVIHLGDDCFVYD</sequence>
<organism evidence="1 2">
    <name type="scientific">Dryococelus australis</name>
    <dbReference type="NCBI Taxonomy" id="614101"/>
    <lineage>
        <taxon>Eukaryota</taxon>
        <taxon>Metazoa</taxon>
        <taxon>Ecdysozoa</taxon>
        <taxon>Arthropoda</taxon>
        <taxon>Hexapoda</taxon>
        <taxon>Insecta</taxon>
        <taxon>Pterygota</taxon>
        <taxon>Neoptera</taxon>
        <taxon>Polyneoptera</taxon>
        <taxon>Phasmatodea</taxon>
        <taxon>Verophasmatodea</taxon>
        <taxon>Anareolatae</taxon>
        <taxon>Phasmatidae</taxon>
        <taxon>Eurycanthinae</taxon>
        <taxon>Dryococelus</taxon>
    </lineage>
</organism>
<reference evidence="1 2" key="1">
    <citation type="submission" date="2023-02" db="EMBL/GenBank/DDBJ databases">
        <title>LHISI_Scaffold_Assembly.</title>
        <authorList>
            <person name="Stuart O.P."/>
            <person name="Cleave R."/>
            <person name="Magrath M.J.L."/>
            <person name="Mikheyev A.S."/>
        </authorList>
    </citation>
    <scope>NUCLEOTIDE SEQUENCE [LARGE SCALE GENOMIC DNA]</scope>
    <source>
        <strain evidence="1">Daus_M_001</strain>
        <tissue evidence="1">Leg muscle</tissue>
    </source>
</reference>
<evidence type="ECO:0000313" key="2">
    <source>
        <dbReference type="Proteomes" id="UP001159363"/>
    </source>
</evidence>
<evidence type="ECO:0000313" key="1">
    <source>
        <dbReference type="EMBL" id="KAJ8874588.1"/>
    </source>
</evidence>
<proteinExistence type="predicted"/>